<protein>
    <submittedName>
        <fullName evidence="3">DUF305 domain-containing protein</fullName>
    </submittedName>
</protein>
<dbReference type="Proteomes" id="UP000273159">
    <property type="component" value="Unassembled WGS sequence"/>
</dbReference>
<dbReference type="RefSeq" id="WP_120693003.1">
    <property type="nucleotide sequence ID" value="NZ_RBNH01000015.1"/>
</dbReference>
<organism evidence="3 4">
    <name type="scientific">Pseudarthrobacter phenanthrenivorans</name>
    <name type="common">Arthrobacter phenanthrenivorans</name>
    <dbReference type="NCBI Taxonomy" id="361575"/>
    <lineage>
        <taxon>Bacteria</taxon>
        <taxon>Bacillati</taxon>
        <taxon>Actinomycetota</taxon>
        <taxon>Actinomycetes</taxon>
        <taxon>Micrococcales</taxon>
        <taxon>Micrococcaceae</taxon>
        <taxon>Pseudarthrobacter</taxon>
    </lineage>
</organism>
<comment type="caution">
    <text evidence="3">The sequence shown here is derived from an EMBL/GenBank/DDBJ whole genome shotgun (WGS) entry which is preliminary data.</text>
</comment>
<dbReference type="Pfam" id="PF03713">
    <property type="entry name" value="DUF305"/>
    <property type="match status" value="1"/>
</dbReference>
<evidence type="ECO:0000313" key="3">
    <source>
        <dbReference type="EMBL" id="RKO21783.1"/>
    </source>
</evidence>
<dbReference type="PANTHER" id="PTHR36933:SF1">
    <property type="entry name" value="SLL0788 PROTEIN"/>
    <property type="match status" value="1"/>
</dbReference>
<evidence type="ECO:0000259" key="2">
    <source>
        <dbReference type="Pfam" id="PF03713"/>
    </source>
</evidence>
<reference evidence="3 4" key="1">
    <citation type="submission" date="2018-10" db="EMBL/GenBank/DDBJ databases">
        <title>Genome-guide identification and characterization of bacteria that degrade polycyclic aromatic hydrocarbons and resist hexavalent chromium simultaneously.</title>
        <authorList>
            <person name="Feng H."/>
        </authorList>
    </citation>
    <scope>NUCLEOTIDE SEQUENCE [LARGE SCALE GENOMIC DNA]</scope>
    <source>
        <strain evidence="3 4">J015</strain>
    </source>
</reference>
<gene>
    <name evidence="3" type="ORF">D7Z96_15065</name>
</gene>
<keyword evidence="1" id="KW-1133">Transmembrane helix</keyword>
<dbReference type="InterPro" id="IPR005183">
    <property type="entry name" value="DUF305_CopM-like"/>
</dbReference>
<proteinExistence type="predicted"/>
<feature type="domain" description="DUF305" evidence="2">
    <location>
        <begin position="43"/>
        <end position="206"/>
    </location>
</feature>
<accession>A0A3B0FFY1</accession>
<dbReference type="EMBL" id="RBNH01000015">
    <property type="protein sequence ID" value="RKO21783.1"/>
    <property type="molecule type" value="Genomic_DNA"/>
</dbReference>
<evidence type="ECO:0000256" key="1">
    <source>
        <dbReference type="SAM" id="Phobius"/>
    </source>
</evidence>
<dbReference type="InterPro" id="IPR012347">
    <property type="entry name" value="Ferritin-like"/>
</dbReference>
<name>A0A3B0FFY1_PSEPS</name>
<dbReference type="AlphaFoldDB" id="A0A3B0FFY1"/>
<dbReference type="Gene3D" id="1.20.1260.10">
    <property type="match status" value="1"/>
</dbReference>
<keyword evidence="1" id="KW-0812">Transmembrane</keyword>
<evidence type="ECO:0000313" key="4">
    <source>
        <dbReference type="Proteomes" id="UP000273159"/>
    </source>
</evidence>
<reference evidence="4" key="2">
    <citation type="submission" date="2018-10" db="EMBL/GenBank/DDBJ databases">
        <authorList>
            <person name="Wang Y."/>
            <person name="Wang J."/>
            <person name="Yang X."/>
            <person name="Wang Z."/>
            <person name="Huang Y."/>
        </authorList>
    </citation>
    <scope>NUCLEOTIDE SEQUENCE [LARGE SCALE GENOMIC DNA]</scope>
    <source>
        <strain evidence="4">J015</strain>
    </source>
</reference>
<feature type="transmembrane region" description="Helical" evidence="1">
    <location>
        <begin position="6"/>
        <end position="27"/>
    </location>
</feature>
<sequence length="210" mass="22198">MTANPIFWRVTAAGAAMVMALLAGWAVGRLTARPGDPGEGSPEAGFARDMQTHHLQAVDMSMTVRDRTGDSEIGQLAYDIARSQQQQSGQMYGWLSVWGLPQAGSGPSMVWAGSSHGTHGGTETNGTSGVTAMPGMATPQDLARLRQAGGIEAEKLYLELMIEHHGAGVEMAEAILARTDDQAVTSLARSIATAQQSEIGYMEELLAARQ</sequence>
<keyword evidence="1" id="KW-0472">Membrane</keyword>
<dbReference type="PANTHER" id="PTHR36933">
    <property type="entry name" value="SLL0788 PROTEIN"/>
    <property type="match status" value="1"/>
</dbReference>